<accession>A0ABV8QG93</accession>
<comment type="similarity">
    <text evidence="2">Belongs to the binding-protein-dependent transport system permease family. FecCD subfamily.</text>
</comment>
<feature type="transmembrane region" description="Helical" evidence="8">
    <location>
        <begin position="399"/>
        <end position="420"/>
    </location>
</feature>
<feature type="transmembrane region" description="Helical" evidence="8">
    <location>
        <begin position="97"/>
        <end position="120"/>
    </location>
</feature>
<dbReference type="PANTHER" id="PTHR30472">
    <property type="entry name" value="FERRIC ENTEROBACTIN TRANSPORT SYSTEM PERMEASE PROTEIN"/>
    <property type="match status" value="1"/>
</dbReference>
<evidence type="ECO:0000313" key="9">
    <source>
        <dbReference type="EMBL" id="MFC4258089.1"/>
    </source>
</evidence>
<evidence type="ECO:0000256" key="2">
    <source>
        <dbReference type="ARBA" id="ARBA00007935"/>
    </source>
</evidence>
<evidence type="ECO:0000256" key="6">
    <source>
        <dbReference type="ARBA" id="ARBA00022989"/>
    </source>
</evidence>
<organism evidence="9 10">
    <name type="scientific">Marinobacter lacisalsi</name>
    <dbReference type="NCBI Taxonomy" id="475979"/>
    <lineage>
        <taxon>Bacteria</taxon>
        <taxon>Pseudomonadati</taxon>
        <taxon>Pseudomonadota</taxon>
        <taxon>Gammaproteobacteria</taxon>
        <taxon>Pseudomonadales</taxon>
        <taxon>Marinobacteraceae</taxon>
        <taxon>Marinobacter</taxon>
    </lineage>
</organism>
<dbReference type="PROSITE" id="PS51257">
    <property type="entry name" value="PROKAR_LIPOPROTEIN"/>
    <property type="match status" value="1"/>
</dbReference>
<dbReference type="Gene3D" id="1.10.3470.10">
    <property type="entry name" value="ABC transporter involved in vitamin B12 uptake, BtuC"/>
    <property type="match status" value="2"/>
</dbReference>
<feature type="transmembrane region" description="Helical" evidence="8">
    <location>
        <begin position="151"/>
        <end position="173"/>
    </location>
</feature>
<sequence>MSRLALPVSPAVICGPLALACGWLGYLLLQQTLAPTSVSFVQGFWSGSLPPQAEMAMAVVWYSMLPRITLAVMVGAALGLAGVLMQQVLRNPIASPSTLGVASGAQLGLLMATLHAPGLLAFGGEWPALAGGTASLLLVVALSWRRRLAPVAVVLAGLVVNLYLGALSTVLILFNQEEFPGLLVWAAGSLAQNNWDGVRQLLPGLMITAVLAGLMARPLRLLELDEANARSLGASVRQLRLLGLGLAVFITASAVSQVGIVGFVGLAAPAIARLMGARSLPQRLVWAPLLGALLLLTTDLVLLQLSGQLPTMIPTGAMTGLLGAPLLLWLIPRLALKGGPATPSVAARHSKPVRNPILLGRLLLLMLAALAMALFVSQSPGGWVVDGPEHWPAILQWRLPRVIAALGAGILLALAGTAIQRITGNPMASPEVLGISAGTAIGLIITITLIAGVSLPVLVLAGSASAFATLMVLVLLNRRSGFQPERLLLTGIAITALFDPLRNIILANGDPRVQQMIAWMSGSTYYVDAFTGMITMAFAAAMLTLTPLVARWLDMLPLGQDTARALGVGVNRARLLLLALVALLTAFATLIVGPLSFAGLLAPHLARMLGLSRALPHLMGAALIGATLLVAADWVGRQILFPQEIPAGLVSALLGGAYFMWSLRRH</sequence>
<dbReference type="NCBIfam" id="NF007866">
    <property type="entry name" value="PRK10577.1-2"/>
    <property type="match status" value="1"/>
</dbReference>
<feature type="transmembrane region" description="Helical" evidence="8">
    <location>
        <begin position="488"/>
        <end position="509"/>
    </location>
</feature>
<evidence type="ECO:0000256" key="7">
    <source>
        <dbReference type="ARBA" id="ARBA00023136"/>
    </source>
</evidence>
<feature type="transmembrane region" description="Helical" evidence="8">
    <location>
        <begin position="64"/>
        <end position="85"/>
    </location>
</feature>
<evidence type="ECO:0000256" key="1">
    <source>
        <dbReference type="ARBA" id="ARBA00004651"/>
    </source>
</evidence>
<feature type="transmembrane region" description="Helical" evidence="8">
    <location>
        <begin position="126"/>
        <end position="144"/>
    </location>
</feature>
<feature type="transmembrane region" description="Helical" evidence="8">
    <location>
        <begin position="614"/>
        <end position="635"/>
    </location>
</feature>
<feature type="transmembrane region" description="Helical" evidence="8">
    <location>
        <begin position="647"/>
        <end position="663"/>
    </location>
</feature>
<keyword evidence="4" id="KW-1003">Cell membrane</keyword>
<comment type="subcellular location">
    <subcellularLocation>
        <location evidence="1">Cell membrane</location>
        <topology evidence="1">Multi-pass membrane protein</topology>
    </subcellularLocation>
</comment>
<evidence type="ECO:0000256" key="8">
    <source>
        <dbReference type="SAM" id="Phobius"/>
    </source>
</evidence>
<evidence type="ECO:0000256" key="3">
    <source>
        <dbReference type="ARBA" id="ARBA00022448"/>
    </source>
</evidence>
<dbReference type="Proteomes" id="UP001595798">
    <property type="component" value="Unassembled WGS sequence"/>
</dbReference>
<proteinExistence type="inferred from homology"/>
<protein>
    <submittedName>
        <fullName evidence="9">Fe(3+)-hydroxamate ABC transporter permease FhuB</fullName>
    </submittedName>
</protein>
<dbReference type="InterPro" id="IPR000522">
    <property type="entry name" value="ABC_transptr_permease_BtuC"/>
</dbReference>
<dbReference type="SUPFAM" id="SSF81345">
    <property type="entry name" value="ABC transporter involved in vitamin B12 uptake, BtuC"/>
    <property type="match status" value="2"/>
</dbReference>
<feature type="transmembrane region" description="Helical" evidence="8">
    <location>
        <begin position="284"/>
        <end position="305"/>
    </location>
</feature>
<feature type="transmembrane region" description="Helical" evidence="8">
    <location>
        <begin position="311"/>
        <end position="331"/>
    </location>
</feature>
<feature type="transmembrane region" description="Helical" evidence="8">
    <location>
        <begin position="457"/>
        <end position="476"/>
    </location>
</feature>
<evidence type="ECO:0000256" key="5">
    <source>
        <dbReference type="ARBA" id="ARBA00022692"/>
    </source>
</evidence>
<feature type="transmembrane region" description="Helical" evidence="8">
    <location>
        <begin position="575"/>
        <end position="602"/>
    </location>
</feature>
<keyword evidence="3" id="KW-0813">Transport</keyword>
<dbReference type="Pfam" id="PF01032">
    <property type="entry name" value="FecCD"/>
    <property type="match status" value="2"/>
</dbReference>
<dbReference type="EMBL" id="JBHSDI010000004">
    <property type="protein sequence ID" value="MFC4258089.1"/>
    <property type="molecule type" value="Genomic_DNA"/>
</dbReference>
<feature type="transmembrane region" description="Helical" evidence="8">
    <location>
        <begin position="432"/>
        <end position="451"/>
    </location>
</feature>
<evidence type="ECO:0000256" key="4">
    <source>
        <dbReference type="ARBA" id="ARBA00022475"/>
    </source>
</evidence>
<name>A0ABV8QG93_9GAMM</name>
<dbReference type="PANTHER" id="PTHR30472:SF37">
    <property type="entry name" value="FE(3+) DICITRATE TRANSPORT SYSTEM PERMEASE PROTEIN FECD-RELATED"/>
    <property type="match status" value="1"/>
</dbReference>
<keyword evidence="10" id="KW-1185">Reference proteome</keyword>
<evidence type="ECO:0000313" key="10">
    <source>
        <dbReference type="Proteomes" id="UP001595798"/>
    </source>
</evidence>
<comment type="caution">
    <text evidence="9">The sequence shown here is derived from an EMBL/GenBank/DDBJ whole genome shotgun (WGS) entry which is preliminary data.</text>
</comment>
<reference evidence="10" key="1">
    <citation type="journal article" date="2019" name="Int. J. Syst. Evol. Microbiol.">
        <title>The Global Catalogue of Microorganisms (GCM) 10K type strain sequencing project: providing services to taxonomists for standard genome sequencing and annotation.</title>
        <authorList>
            <consortium name="The Broad Institute Genomics Platform"/>
            <consortium name="The Broad Institute Genome Sequencing Center for Infectious Disease"/>
            <person name="Wu L."/>
            <person name="Ma J."/>
        </authorList>
    </citation>
    <scope>NUCLEOTIDE SEQUENCE [LARGE SCALE GENOMIC DNA]</scope>
    <source>
        <strain evidence="10">CECT 7297</strain>
    </source>
</reference>
<keyword evidence="6 8" id="KW-1133">Transmembrane helix</keyword>
<dbReference type="CDD" id="cd06550">
    <property type="entry name" value="TM_ABC_iron-siderophores_like"/>
    <property type="match status" value="2"/>
</dbReference>
<feature type="transmembrane region" description="Helical" evidence="8">
    <location>
        <begin position="239"/>
        <end position="272"/>
    </location>
</feature>
<dbReference type="InterPro" id="IPR037294">
    <property type="entry name" value="ABC_BtuC-like"/>
</dbReference>
<keyword evidence="7 8" id="KW-0472">Membrane</keyword>
<keyword evidence="5 8" id="KW-0812">Transmembrane</keyword>
<feature type="transmembrane region" description="Helical" evidence="8">
    <location>
        <begin position="358"/>
        <end position="379"/>
    </location>
</feature>
<gene>
    <name evidence="9" type="primary">fhuB</name>
    <name evidence="9" type="ORF">ACFOZ5_03470</name>
</gene>
<feature type="transmembrane region" description="Helical" evidence="8">
    <location>
        <begin position="529"/>
        <end position="554"/>
    </location>
</feature>
<dbReference type="RefSeq" id="WP_379885449.1">
    <property type="nucleotide sequence ID" value="NZ_JBHSDI010000004.1"/>
</dbReference>